<feature type="domain" description="Saccharopine dehydrogenase NADP binding" evidence="3">
    <location>
        <begin position="10"/>
        <end position="158"/>
    </location>
</feature>
<dbReference type="PANTHER" id="PTHR12286:SF5">
    <property type="entry name" value="SACCHAROPINE DEHYDROGENASE-LIKE OXIDOREDUCTASE"/>
    <property type="match status" value="1"/>
</dbReference>
<dbReference type="InterPro" id="IPR005097">
    <property type="entry name" value="Sacchrp_dh_NADP-bd"/>
</dbReference>
<feature type="transmembrane region" description="Helical" evidence="2">
    <location>
        <begin position="297"/>
        <end position="316"/>
    </location>
</feature>
<proteinExistence type="inferred from homology"/>
<dbReference type="InterPro" id="IPR036291">
    <property type="entry name" value="NAD(P)-bd_dom_sf"/>
</dbReference>
<evidence type="ECO:0000256" key="2">
    <source>
        <dbReference type="SAM" id="Phobius"/>
    </source>
</evidence>
<dbReference type="Proteomes" id="UP000750711">
    <property type="component" value="Unassembled WGS sequence"/>
</dbReference>
<evidence type="ECO:0000313" key="4">
    <source>
        <dbReference type="EMBL" id="KAH0566133.1"/>
    </source>
</evidence>
<keyword evidence="2" id="KW-0812">Transmembrane</keyword>
<protein>
    <recommendedName>
        <fullName evidence="3">Saccharopine dehydrogenase NADP binding domain-containing protein</fullName>
    </recommendedName>
</protein>
<dbReference type="Pfam" id="PF03435">
    <property type="entry name" value="Sacchrp_dh_NADP"/>
    <property type="match status" value="1"/>
</dbReference>
<dbReference type="GO" id="GO:0009247">
    <property type="term" value="P:glycolipid biosynthetic process"/>
    <property type="evidence" value="ECO:0007669"/>
    <property type="project" value="TreeGrafter"/>
</dbReference>
<evidence type="ECO:0000259" key="3">
    <source>
        <dbReference type="Pfam" id="PF03435"/>
    </source>
</evidence>
<accession>A0A9P8RU08</accession>
<dbReference type="EMBL" id="JAGHQM010000032">
    <property type="protein sequence ID" value="KAH0566133.1"/>
    <property type="molecule type" value="Genomic_DNA"/>
</dbReference>
<comment type="caution">
    <text evidence="4">The sequence shown here is derived from an EMBL/GenBank/DDBJ whole genome shotgun (WGS) entry which is preliminary data.</text>
</comment>
<dbReference type="AlphaFoldDB" id="A0A9P8RU08"/>
<reference evidence="4" key="1">
    <citation type="submission" date="2021-03" db="EMBL/GenBank/DDBJ databases">
        <title>Comparative genomics and phylogenomic investigation of the class Geoglossomycetes provide insights into ecological specialization and systematics.</title>
        <authorList>
            <person name="Melie T."/>
            <person name="Pirro S."/>
            <person name="Miller A.N."/>
            <person name="Quandt A."/>
        </authorList>
    </citation>
    <scope>NUCLEOTIDE SEQUENCE</scope>
    <source>
        <strain evidence="4">CAQ_001_2017</strain>
    </source>
</reference>
<dbReference type="InterPro" id="IPR051276">
    <property type="entry name" value="Saccharopine_DH-like_oxidrdct"/>
</dbReference>
<keyword evidence="2" id="KW-0472">Membrane</keyword>
<name>A0A9P8RU08_9PEZI</name>
<sequence length="412" mass="44452">MASQDREYDVILYGATGYTGKITAEYITTHLPTDLKWAVAGRSASKLEDLVKELQILNPNRPKPGIESADLNFESLSALAKKARLIITTVGPYAKLGEPVIEACVKNGTHYVDWYSFISTLEVEHRLADVLSTGEIPWVKEMIKKYDSEAKANGAIIIPVCGFESVPADLASWALVKLIREKLSKSTKEVILSLEGASGGLSGGTLATGFSTPELYSMRQISEAAKPWALSPVEGVRYGRSTSLLGLRTVPGLGVLTVSPMAALNRSTVHRTWGLLDGGKAYGPNFRFNEYTKVRNAFIGIILRVVIGIAMAAFFIPPMRSSAKHFIAYKAIGIPDDDSPSTRRASATMRFQGGGYYITGACLAEAAITILRDDTQAKALGGGFLTPATLGEPLINRLAEAKLSIQAEILDH</sequence>
<dbReference type="GO" id="GO:0005886">
    <property type="term" value="C:plasma membrane"/>
    <property type="evidence" value="ECO:0007669"/>
    <property type="project" value="TreeGrafter"/>
</dbReference>
<keyword evidence="2" id="KW-1133">Transmembrane helix</keyword>
<evidence type="ECO:0000256" key="1">
    <source>
        <dbReference type="ARBA" id="ARBA00038048"/>
    </source>
</evidence>
<gene>
    <name evidence="4" type="ORF">GP486_000463</name>
</gene>
<dbReference type="GO" id="GO:0005811">
    <property type="term" value="C:lipid droplet"/>
    <property type="evidence" value="ECO:0007669"/>
    <property type="project" value="TreeGrafter"/>
</dbReference>
<dbReference type="Gene3D" id="3.40.50.720">
    <property type="entry name" value="NAD(P)-binding Rossmann-like Domain"/>
    <property type="match status" value="1"/>
</dbReference>
<dbReference type="GO" id="GO:0005739">
    <property type="term" value="C:mitochondrion"/>
    <property type="evidence" value="ECO:0007669"/>
    <property type="project" value="TreeGrafter"/>
</dbReference>
<dbReference type="PANTHER" id="PTHR12286">
    <property type="entry name" value="SACCHAROPINE DEHYDROGENASE-LIKE OXIDOREDUCTASE"/>
    <property type="match status" value="1"/>
</dbReference>
<dbReference type="SUPFAM" id="SSF51735">
    <property type="entry name" value="NAD(P)-binding Rossmann-fold domains"/>
    <property type="match status" value="1"/>
</dbReference>
<keyword evidence="5" id="KW-1185">Reference proteome</keyword>
<comment type="similarity">
    <text evidence="1">Belongs to the saccharopine dehydrogenase family.</text>
</comment>
<evidence type="ECO:0000313" key="5">
    <source>
        <dbReference type="Proteomes" id="UP000750711"/>
    </source>
</evidence>
<organism evidence="4 5">
    <name type="scientific">Trichoglossum hirsutum</name>
    <dbReference type="NCBI Taxonomy" id="265104"/>
    <lineage>
        <taxon>Eukaryota</taxon>
        <taxon>Fungi</taxon>
        <taxon>Dikarya</taxon>
        <taxon>Ascomycota</taxon>
        <taxon>Pezizomycotina</taxon>
        <taxon>Geoglossomycetes</taxon>
        <taxon>Geoglossales</taxon>
        <taxon>Geoglossaceae</taxon>
        <taxon>Trichoglossum</taxon>
    </lineage>
</organism>